<reference evidence="1 2" key="1">
    <citation type="submission" date="2021-09" db="EMBL/GenBank/DDBJ databases">
        <title>Genomic insights and catalytic innovation underlie evolution of tropane alkaloids biosynthesis.</title>
        <authorList>
            <person name="Wang Y.-J."/>
            <person name="Tian T."/>
            <person name="Huang J.-P."/>
            <person name="Huang S.-X."/>
        </authorList>
    </citation>
    <scope>NUCLEOTIDE SEQUENCE [LARGE SCALE GENOMIC DNA]</scope>
    <source>
        <strain evidence="1">KIB-2018</strain>
        <tissue evidence="1">Leaf</tissue>
    </source>
</reference>
<keyword evidence="2" id="KW-1185">Reference proteome</keyword>
<proteinExistence type="predicted"/>
<name>A0AAV8SEK7_9ROSI</name>
<protein>
    <submittedName>
        <fullName evidence="1">Uncharacterized protein</fullName>
    </submittedName>
</protein>
<dbReference type="Proteomes" id="UP001159364">
    <property type="component" value="Linkage Group LG11"/>
</dbReference>
<comment type="caution">
    <text evidence="1">The sequence shown here is derived from an EMBL/GenBank/DDBJ whole genome shotgun (WGS) entry which is preliminary data.</text>
</comment>
<sequence length="75" mass="8576">MGRSRSSSSVSKRRYFNPAYLPQETKALGFALHCLCCCFPLRLGSPDSCSCNMRILHQHGDNWLERDHKWLSSST</sequence>
<dbReference type="AlphaFoldDB" id="A0AAV8SEK7"/>
<accession>A0AAV8SEK7</accession>
<evidence type="ECO:0000313" key="2">
    <source>
        <dbReference type="Proteomes" id="UP001159364"/>
    </source>
</evidence>
<dbReference type="EMBL" id="JAIWQS010000011">
    <property type="protein sequence ID" value="KAJ8750439.1"/>
    <property type="molecule type" value="Genomic_DNA"/>
</dbReference>
<organism evidence="1 2">
    <name type="scientific">Erythroxylum novogranatense</name>
    <dbReference type="NCBI Taxonomy" id="1862640"/>
    <lineage>
        <taxon>Eukaryota</taxon>
        <taxon>Viridiplantae</taxon>
        <taxon>Streptophyta</taxon>
        <taxon>Embryophyta</taxon>
        <taxon>Tracheophyta</taxon>
        <taxon>Spermatophyta</taxon>
        <taxon>Magnoliopsida</taxon>
        <taxon>eudicotyledons</taxon>
        <taxon>Gunneridae</taxon>
        <taxon>Pentapetalae</taxon>
        <taxon>rosids</taxon>
        <taxon>fabids</taxon>
        <taxon>Malpighiales</taxon>
        <taxon>Erythroxylaceae</taxon>
        <taxon>Erythroxylum</taxon>
    </lineage>
</organism>
<gene>
    <name evidence="1" type="ORF">K2173_015578</name>
</gene>
<evidence type="ECO:0000313" key="1">
    <source>
        <dbReference type="EMBL" id="KAJ8750439.1"/>
    </source>
</evidence>